<keyword evidence="2" id="KW-1185">Reference proteome</keyword>
<accession>A0A3S0Y6B2</accession>
<sequence>MVFSPMVGTRVPEKWQQKIQFLAQASGCTEADVVREAIARYLSEVFPDDVMPEAIMSAIASHEERGSKSDIHVINHTTG</sequence>
<comment type="caution">
    <text evidence="1">The sequence shown here is derived from an EMBL/GenBank/DDBJ whole genome shotgun (WGS) entry which is preliminary data.</text>
</comment>
<dbReference type="SUPFAM" id="SSF47598">
    <property type="entry name" value="Ribbon-helix-helix"/>
    <property type="match status" value="1"/>
</dbReference>
<dbReference type="OrthoDB" id="427478at2"/>
<evidence type="ECO:0000313" key="2">
    <source>
        <dbReference type="Proteomes" id="UP000268857"/>
    </source>
</evidence>
<reference evidence="1 2" key="1">
    <citation type="journal article" date="2019" name="Genome Biol. Evol.">
        <title>Day and night: Metabolic profiles and evolutionary relationships of six axenic non-marine cyanobacteria.</title>
        <authorList>
            <person name="Will S.E."/>
            <person name="Henke P."/>
            <person name="Boedeker C."/>
            <person name="Huang S."/>
            <person name="Brinkmann H."/>
            <person name="Rohde M."/>
            <person name="Jarek M."/>
            <person name="Friedl T."/>
            <person name="Seufert S."/>
            <person name="Schumacher M."/>
            <person name="Overmann J."/>
            <person name="Neumann-Schaal M."/>
            <person name="Petersen J."/>
        </authorList>
    </citation>
    <scope>NUCLEOTIDE SEQUENCE [LARGE SCALE GENOMIC DNA]</scope>
    <source>
        <strain evidence="1 2">PCC 6912</strain>
    </source>
</reference>
<gene>
    <name evidence="1" type="ORF">PCC6912_00680</name>
</gene>
<dbReference type="Proteomes" id="UP000268857">
    <property type="component" value="Unassembled WGS sequence"/>
</dbReference>
<proteinExistence type="predicted"/>
<name>A0A3S0Y6B2_CHLFR</name>
<dbReference type="InterPro" id="IPR010985">
    <property type="entry name" value="Ribbon_hlx_hlx"/>
</dbReference>
<evidence type="ECO:0000313" key="1">
    <source>
        <dbReference type="EMBL" id="RUR86625.1"/>
    </source>
</evidence>
<protein>
    <submittedName>
        <fullName evidence="1">Uncharacterized protein</fullName>
    </submittedName>
</protein>
<dbReference type="AlphaFoldDB" id="A0A3S0Y6B2"/>
<dbReference type="EMBL" id="RSCJ01000001">
    <property type="protein sequence ID" value="RUR86625.1"/>
    <property type="molecule type" value="Genomic_DNA"/>
</dbReference>
<organism evidence="1 2">
    <name type="scientific">Chlorogloeopsis fritschii PCC 6912</name>
    <dbReference type="NCBI Taxonomy" id="211165"/>
    <lineage>
        <taxon>Bacteria</taxon>
        <taxon>Bacillati</taxon>
        <taxon>Cyanobacteriota</taxon>
        <taxon>Cyanophyceae</taxon>
        <taxon>Nostocales</taxon>
        <taxon>Chlorogloeopsidaceae</taxon>
        <taxon>Chlorogloeopsis</taxon>
    </lineage>
</organism>
<dbReference type="RefSeq" id="WP_016874459.1">
    <property type="nucleotide sequence ID" value="NZ_AJLN01000116.1"/>
</dbReference>
<dbReference type="GO" id="GO:0006355">
    <property type="term" value="P:regulation of DNA-templated transcription"/>
    <property type="evidence" value="ECO:0007669"/>
    <property type="project" value="InterPro"/>
</dbReference>